<keyword evidence="3" id="KW-1185">Reference proteome</keyword>
<dbReference type="InterPro" id="IPR034660">
    <property type="entry name" value="DinB/YfiT-like"/>
</dbReference>
<evidence type="ECO:0000313" key="3">
    <source>
        <dbReference type="Proteomes" id="UP001580407"/>
    </source>
</evidence>
<sequence>MEKLIEEYCRGYEMLREAIDGLSEEELRFKPAPDKWSIHEIIIHVTDAEMVATQRLKKVLAEDEPLLMSFDQDAWANSLLYEQMDRECQLSLFRLLRSSMQPVLAQLTPEQSERVGIYADAGRFTFKQLLEFRVDHIRGHLTQIERAREAYRQSR</sequence>
<proteinExistence type="predicted"/>
<organism evidence="2 3">
    <name type="scientific">Paenibacillus terreus</name>
    <dbReference type="NCBI Taxonomy" id="1387834"/>
    <lineage>
        <taxon>Bacteria</taxon>
        <taxon>Bacillati</taxon>
        <taxon>Bacillota</taxon>
        <taxon>Bacilli</taxon>
        <taxon>Bacillales</taxon>
        <taxon>Paenibacillaceae</taxon>
        <taxon>Paenibacillus</taxon>
    </lineage>
</organism>
<evidence type="ECO:0000313" key="2">
    <source>
        <dbReference type="EMBL" id="MFB5683766.1"/>
    </source>
</evidence>
<dbReference type="Proteomes" id="UP001580407">
    <property type="component" value="Unassembled WGS sequence"/>
</dbReference>
<accession>A0ABV5BDI0</accession>
<dbReference type="RefSeq" id="WP_375527493.1">
    <property type="nucleotide sequence ID" value="NZ_JBHILM010000030.1"/>
</dbReference>
<dbReference type="EMBL" id="JBHILM010000030">
    <property type="protein sequence ID" value="MFB5683766.1"/>
    <property type="molecule type" value="Genomic_DNA"/>
</dbReference>
<gene>
    <name evidence="2" type="ORF">ACE3NQ_22905</name>
</gene>
<name>A0ABV5BDI0_9BACL</name>
<evidence type="ECO:0000259" key="1">
    <source>
        <dbReference type="Pfam" id="PF12867"/>
    </source>
</evidence>
<dbReference type="Pfam" id="PF12867">
    <property type="entry name" value="DinB_2"/>
    <property type="match status" value="1"/>
</dbReference>
<dbReference type="Gene3D" id="1.20.120.450">
    <property type="entry name" value="dinb family like domain"/>
    <property type="match status" value="1"/>
</dbReference>
<comment type="caution">
    <text evidence="2">The sequence shown here is derived from an EMBL/GenBank/DDBJ whole genome shotgun (WGS) entry which is preliminary data.</text>
</comment>
<protein>
    <submittedName>
        <fullName evidence="2">DinB family protein</fullName>
    </submittedName>
</protein>
<feature type="domain" description="DinB-like" evidence="1">
    <location>
        <begin position="11"/>
        <end position="144"/>
    </location>
</feature>
<reference evidence="2 3" key="1">
    <citation type="submission" date="2024-09" db="EMBL/GenBank/DDBJ databases">
        <authorList>
            <person name="Ruan L."/>
        </authorList>
    </citation>
    <scope>NUCLEOTIDE SEQUENCE [LARGE SCALE GENOMIC DNA]</scope>
    <source>
        <strain evidence="2 3">D33</strain>
    </source>
</reference>
<dbReference type="SUPFAM" id="SSF109854">
    <property type="entry name" value="DinB/YfiT-like putative metalloenzymes"/>
    <property type="match status" value="1"/>
</dbReference>
<dbReference type="InterPro" id="IPR024775">
    <property type="entry name" value="DinB-like"/>
</dbReference>